<dbReference type="InterPro" id="IPR036378">
    <property type="entry name" value="FAS1_dom_sf"/>
</dbReference>
<comment type="caution">
    <text evidence="1">The sequence shown here is derived from an EMBL/GenBank/DDBJ whole genome shotgun (WGS) entry which is preliminary data.</text>
</comment>
<dbReference type="Gene3D" id="2.30.180.10">
    <property type="entry name" value="FAS1 domain"/>
    <property type="match status" value="1"/>
</dbReference>
<dbReference type="Proteomes" id="UP000091918">
    <property type="component" value="Unassembled WGS sequence"/>
</dbReference>
<name>A0A1B7P174_9EURO</name>
<proteinExistence type="predicted"/>
<dbReference type="AlphaFoldDB" id="A0A1B7P174"/>
<evidence type="ECO:0000313" key="2">
    <source>
        <dbReference type="Proteomes" id="UP000091918"/>
    </source>
</evidence>
<sequence length="104" mass="11818">IDLPTLLSQRRLGIDIARYNRFVTFKINGFTSVTVPDLVTRDGVIHVLNKVLIPPCRQHRSQALEDIGATTQHPFLNDEEEEDTFSDLTIEDLIGRLEPYVEGN</sequence>
<evidence type="ECO:0000313" key="1">
    <source>
        <dbReference type="EMBL" id="OAX82617.1"/>
    </source>
</evidence>
<accession>A0A1B7P174</accession>
<dbReference type="SUPFAM" id="SSF82153">
    <property type="entry name" value="FAS1 domain"/>
    <property type="match status" value="1"/>
</dbReference>
<gene>
    <name evidence="1" type="ORF">ACJ72_03024</name>
</gene>
<dbReference type="EMBL" id="LGUA01000279">
    <property type="protein sequence ID" value="OAX82617.1"/>
    <property type="molecule type" value="Genomic_DNA"/>
</dbReference>
<feature type="non-terminal residue" evidence="1">
    <location>
        <position position="1"/>
    </location>
</feature>
<dbReference type="STRING" id="1658172.A0A1B7P174"/>
<reference evidence="1 2" key="1">
    <citation type="submission" date="2015-07" db="EMBL/GenBank/DDBJ databases">
        <title>Emmonsia species relationships and genome sequence.</title>
        <authorList>
            <person name="Cuomo C.A."/>
            <person name="Schwartz I.S."/>
            <person name="Kenyon C."/>
            <person name="de Hoog G.S."/>
            <person name="Govender N.P."/>
            <person name="Botha A."/>
            <person name="Moreno L."/>
            <person name="de Vries M."/>
            <person name="Munoz J.F."/>
            <person name="Stielow J.B."/>
        </authorList>
    </citation>
    <scope>NUCLEOTIDE SEQUENCE [LARGE SCALE GENOMIC DNA]</scope>
    <source>
        <strain evidence="1 2">CBS 136260</strain>
    </source>
</reference>
<keyword evidence="2" id="KW-1185">Reference proteome</keyword>
<dbReference type="OrthoDB" id="7700931at2759"/>
<organism evidence="1 2">
    <name type="scientific">Emergomyces africanus</name>
    <dbReference type="NCBI Taxonomy" id="1955775"/>
    <lineage>
        <taxon>Eukaryota</taxon>
        <taxon>Fungi</taxon>
        <taxon>Dikarya</taxon>
        <taxon>Ascomycota</taxon>
        <taxon>Pezizomycotina</taxon>
        <taxon>Eurotiomycetes</taxon>
        <taxon>Eurotiomycetidae</taxon>
        <taxon>Onygenales</taxon>
        <taxon>Ajellomycetaceae</taxon>
        <taxon>Emergomyces</taxon>
    </lineage>
</organism>
<protein>
    <submittedName>
        <fullName evidence="1">Uncharacterized protein</fullName>
    </submittedName>
</protein>